<evidence type="ECO:0000256" key="3">
    <source>
        <dbReference type="ARBA" id="ARBA00005005"/>
    </source>
</evidence>
<dbReference type="AlphaFoldDB" id="A0A177E1N6"/>
<dbReference type="PANTHER" id="PTHR43684">
    <property type="match status" value="1"/>
</dbReference>
<keyword evidence="5" id="KW-0843">Virulence</keyword>
<evidence type="ECO:0000256" key="6">
    <source>
        <dbReference type="ARBA" id="ARBA00023140"/>
    </source>
</evidence>
<dbReference type="GO" id="GO:0005782">
    <property type="term" value="C:peroxisomal matrix"/>
    <property type="evidence" value="ECO:0007669"/>
    <property type="project" value="TreeGrafter"/>
</dbReference>
<gene>
    <name evidence="8" type="ORF">CC77DRAFT_1015229</name>
</gene>
<dbReference type="Gene3D" id="3.90.226.10">
    <property type="entry name" value="2-enoyl-CoA Hydratase, Chain A, domain 1"/>
    <property type="match status" value="1"/>
</dbReference>
<evidence type="ECO:0000256" key="7">
    <source>
        <dbReference type="ARBA" id="ARBA00023235"/>
    </source>
</evidence>
<name>A0A177E1N6_ALTAL</name>
<dbReference type="PANTHER" id="PTHR43684:SF3">
    <property type="entry name" value="PEROXISOMAL D3,D2-ENOYL-COA ISOMERASE"/>
    <property type="match status" value="1"/>
</dbReference>
<dbReference type="Pfam" id="PF00378">
    <property type="entry name" value="ECH_1"/>
    <property type="match status" value="1"/>
</dbReference>
<dbReference type="InterPro" id="IPR051053">
    <property type="entry name" value="ECH/Chromodomain_protein"/>
</dbReference>
<evidence type="ECO:0000256" key="5">
    <source>
        <dbReference type="ARBA" id="ARBA00023026"/>
    </source>
</evidence>
<organism evidence="8 9">
    <name type="scientific">Alternaria alternata</name>
    <name type="common">Alternaria rot fungus</name>
    <name type="synonym">Torula alternata</name>
    <dbReference type="NCBI Taxonomy" id="5599"/>
    <lineage>
        <taxon>Eukaryota</taxon>
        <taxon>Fungi</taxon>
        <taxon>Dikarya</taxon>
        <taxon>Ascomycota</taxon>
        <taxon>Pezizomycotina</taxon>
        <taxon>Dothideomycetes</taxon>
        <taxon>Pleosporomycetidae</taxon>
        <taxon>Pleosporales</taxon>
        <taxon>Pleosporineae</taxon>
        <taxon>Pleosporaceae</taxon>
        <taxon>Alternaria</taxon>
        <taxon>Alternaria sect. Alternaria</taxon>
        <taxon>Alternaria alternata complex</taxon>
    </lineage>
</organism>
<dbReference type="SUPFAM" id="SSF52096">
    <property type="entry name" value="ClpP/crotonase"/>
    <property type="match status" value="1"/>
</dbReference>
<dbReference type="STRING" id="5599.A0A177E1N6"/>
<evidence type="ECO:0000313" key="9">
    <source>
        <dbReference type="Proteomes" id="UP000077248"/>
    </source>
</evidence>
<accession>A0A177E1N6</accession>
<evidence type="ECO:0000313" key="8">
    <source>
        <dbReference type="EMBL" id="OAG25874.1"/>
    </source>
</evidence>
<comment type="subcellular location">
    <subcellularLocation>
        <location evidence="1">Peroxisome</location>
    </subcellularLocation>
</comment>
<dbReference type="Proteomes" id="UP000077248">
    <property type="component" value="Unassembled WGS sequence"/>
</dbReference>
<evidence type="ECO:0000256" key="4">
    <source>
        <dbReference type="ARBA" id="ARBA00005254"/>
    </source>
</evidence>
<dbReference type="OMA" id="WFPGVAD"/>
<evidence type="ECO:0000256" key="2">
    <source>
        <dbReference type="ARBA" id="ARBA00004685"/>
    </source>
</evidence>
<comment type="pathway">
    <text evidence="3">Lipid metabolism; fatty acid beta-oxidation.</text>
</comment>
<keyword evidence="7" id="KW-0413">Isomerase</keyword>
<dbReference type="KEGG" id="aalt:CC77DRAFT_1015229"/>
<dbReference type="CDD" id="cd06558">
    <property type="entry name" value="crotonase-like"/>
    <property type="match status" value="1"/>
</dbReference>
<keyword evidence="9" id="KW-1185">Reference proteome</keyword>
<dbReference type="VEuPathDB" id="FungiDB:CC77DRAFT_1015229"/>
<dbReference type="InterPro" id="IPR001753">
    <property type="entry name" value="Enoyl-CoA_hydra/iso"/>
</dbReference>
<proteinExistence type="inferred from homology"/>
<dbReference type="GeneID" id="29109574"/>
<comment type="pathway">
    <text evidence="2">Mycotoxin biosynthesis.</text>
</comment>
<dbReference type="EMBL" id="KV441469">
    <property type="protein sequence ID" value="OAG25874.1"/>
    <property type="molecule type" value="Genomic_DNA"/>
</dbReference>
<keyword evidence="6" id="KW-0576">Peroxisome</keyword>
<sequence>MTSSSDYSDIKFEIKGQIGIIKFNRPKALNSFGGNLIPDVIAALRVLNEHPDTVFTVLTGEGRFFSAGADVKGIPGGGEVFKNDGEKKLSFMTRFGYATELLRSMIDHRKVLILALNGPAVGGGAAWFPGIADIVLASSTAWLQCPFSALGLVPENGSALSFAQSIGIHRANDFLMFGRKLSAQELVDAGLYNYVWDATGDEFQGKVVEFLEEQLKGNDGKSMMEMKRLQNAPIRDARMIAVVNAIDALAERFVEGAPAERFRIKREEMEQKSKARSKI</sequence>
<dbReference type="RefSeq" id="XP_018391295.1">
    <property type="nucleotide sequence ID" value="XM_018523980.1"/>
</dbReference>
<reference evidence="8 9" key="1">
    <citation type="submission" date="2016-05" db="EMBL/GenBank/DDBJ databases">
        <title>Comparative analysis of secretome profiles of manganese(II)-oxidizing ascomycete fungi.</title>
        <authorList>
            <consortium name="DOE Joint Genome Institute"/>
            <person name="Zeiner C.A."/>
            <person name="Purvine S.O."/>
            <person name="Zink E.M."/>
            <person name="Wu S."/>
            <person name="Pasa-Tolic L."/>
            <person name="Chaput D.L."/>
            <person name="Haridas S."/>
            <person name="Grigoriev I.V."/>
            <person name="Santelli C.M."/>
            <person name="Hansel C.M."/>
        </authorList>
    </citation>
    <scope>NUCLEOTIDE SEQUENCE [LARGE SCALE GENOMIC DNA]</scope>
    <source>
        <strain evidence="8 9">SRC1lrK2f</strain>
    </source>
</reference>
<dbReference type="InterPro" id="IPR029045">
    <property type="entry name" value="ClpP/crotonase-like_dom_sf"/>
</dbReference>
<dbReference type="GO" id="GO:0006635">
    <property type="term" value="P:fatty acid beta-oxidation"/>
    <property type="evidence" value="ECO:0007669"/>
    <property type="project" value="TreeGrafter"/>
</dbReference>
<dbReference type="GO" id="GO:0016853">
    <property type="term" value="F:isomerase activity"/>
    <property type="evidence" value="ECO:0007669"/>
    <property type="project" value="UniProtKB-KW"/>
</dbReference>
<evidence type="ECO:0000256" key="1">
    <source>
        <dbReference type="ARBA" id="ARBA00004275"/>
    </source>
</evidence>
<dbReference type="FunFam" id="3.90.226.10:FF:000048">
    <property type="entry name" value="3,2-trans-enoyl-CoA isomerase"/>
    <property type="match status" value="1"/>
</dbReference>
<comment type="similarity">
    <text evidence="4">Belongs to the enoyl-CoA hydratase/isomerase family.</text>
</comment>
<protein>
    <submittedName>
        <fullName evidence="8">ClpP/crotonase</fullName>
    </submittedName>
</protein>